<comment type="caution">
    <text evidence="2">The sequence shown here is derived from an EMBL/GenBank/DDBJ whole genome shotgun (WGS) entry which is preliminary data.</text>
</comment>
<gene>
    <name evidence="2" type="ORF">GCM10009765_78150</name>
</gene>
<keyword evidence="3" id="KW-1185">Reference proteome</keyword>
<evidence type="ECO:0000313" key="2">
    <source>
        <dbReference type="EMBL" id="GAA1718070.1"/>
    </source>
</evidence>
<feature type="domain" description="Thioredoxin" evidence="1">
    <location>
        <begin position="50"/>
        <end position="173"/>
    </location>
</feature>
<dbReference type="InterPro" id="IPR036249">
    <property type="entry name" value="Thioredoxin-like_sf"/>
</dbReference>
<dbReference type="SUPFAM" id="SSF52833">
    <property type="entry name" value="Thioredoxin-like"/>
    <property type="match status" value="1"/>
</dbReference>
<name>A0ABN2J4X2_9ACTN</name>
<organism evidence="2 3">
    <name type="scientific">Fodinicola feengrottensis</name>
    <dbReference type="NCBI Taxonomy" id="435914"/>
    <lineage>
        <taxon>Bacteria</taxon>
        <taxon>Bacillati</taxon>
        <taxon>Actinomycetota</taxon>
        <taxon>Actinomycetes</taxon>
        <taxon>Mycobacteriales</taxon>
        <taxon>Fodinicola</taxon>
    </lineage>
</organism>
<dbReference type="RefSeq" id="WP_344315051.1">
    <property type="nucleotide sequence ID" value="NZ_BAAANY010000042.1"/>
</dbReference>
<protein>
    <recommendedName>
        <fullName evidence="1">Thioredoxin domain-containing protein</fullName>
    </recommendedName>
</protein>
<proteinExistence type="predicted"/>
<sequence>MAVLIAIGILVGALCLLDLVLTFGVIRRLREHTETLERLVSENGGTAKAPVVGQPVREFTASTVDGEPISFVGTTAVVFVSPECETCRTDLPDLVAWAGARNRERVLVVVDTTFSDGADFTAALEKVTRVALDRSSSGVREAFDVQAFPMSCVVVDGTVTSVASNFSRLPALV</sequence>
<dbReference type="Proteomes" id="UP001500618">
    <property type="component" value="Unassembled WGS sequence"/>
</dbReference>
<evidence type="ECO:0000313" key="3">
    <source>
        <dbReference type="Proteomes" id="UP001500618"/>
    </source>
</evidence>
<accession>A0ABN2J4X2</accession>
<reference evidence="2 3" key="1">
    <citation type="journal article" date="2019" name="Int. J. Syst. Evol. Microbiol.">
        <title>The Global Catalogue of Microorganisms (GCM) 10K type strain sequencing project: providing services to taxonomists for standard genome sequencing and annotation.</title>
        <authorList>
            <consortium name="The Broad Institute Genomics Platform"/>
            <consortium name="The Broad Institute Genome Sequencing Center for Infectious Disease"/>
            <person name="Wu L."/>
            <person name="Ma J."/>
        </authorList>
    </citation>
    <scope>NUCLEOTIDE SEQUENCE [LARGE SCALE GENOMIC DNA]</scope>
    <source>
        <strain evidence="2 3">JCM 14718</strain>
    </source>
</reference>
<dbReference type="Gene3D" id="3.40.30.10">
    <property type="entry name" value="Glutaredoxin"/>
    <property type="match status" value="1"/>
</dbReference>
<evidence type="ECO:0000259" key="1">
    <source>
        <dbReference type="PROSITE" id="PS51352"/>
    </source>
</evidence>
<dbReference type="PROSITE" id="PS51352">
    <property type="entry name" value="THIOREDOXIN_2"/>
    <property type="match status" value="1"/>
</dbReference>
<dbReference type="InterPro" id="IPR013766">
    <property type="entry name" value="Thioredoxin_domain"/>
</dbReference>
<dbReference type="EMBL" id="BAAANY010000042">
    <property type="protein sequence ID" value="GAA1718070.1"/>
    <property type="molecule type" value="Genomic_DNA"/>
</dbReference>